<dbReference type="InterPro" id="IPR009467">
    <property type="entry name" value="Glycolipid-bd_prot_put"/>
</dbReference>
<evidence type="ECO:0008006" key="3">
    <source>
        <dbReference type="Google" id="ProtNLM"/>
    </source>
</evidence>
<gene>
    <name evidence="1" type="ORF">B0I33_107177</name>
</gene>
<dbReference type="Pfam" id="PF06475">
    <property type="entry name" value="Glycolipid_bind"/>
    <property type="match status" value="1"/>
</dbReference>
<dbReference type="SUPFAM" id="SSF159275">
    <property type="entry name" value="PA1994-like"/>
    <property type="match status" value="1"/>
</dbReference>
<organism evidence="1 2">
    <name type="scientific">Prauserella shujinwangii</name>
    <dbReference type="NCBI Taxonomy" id="1453103"/>
    <lineage>
        <taxon>Bacteria</taxon>
        <taxon>Bacillati</taxon>
        <taxon>Actinomycetota</taxon>
        <taxon>Actinomycetes</taxon>
        <taxon>Pseudonocardiales</taxon>
        <taxon>Pseudonocardiaceae</taxon>
        <taxon>Prauserella</taxon>
    </lineage>
</organism>
<comment type="caution">
    <text evidence="1">The sequence shown here is derived from an EMBL/GenBank/DDBJ whole genome shotgun (WGS) entry which is preliminary data.</text>
</comment>
<proteinExistence type="predicted"/>
<protein>
    <recommendedName>
        <fullName evidence="3">Glycolipid-binding protein</fullName>
    </recommendedName>
</protein>
<dbReference type="AlphaFoldDB" id="A0A2T0LSF0"/>
<dbReference type="RefSeq" id="WP_106179996.1">
    <property type="nucleotide sequence ID" value="NZ_PVNH01000007.1"/>
</dbReference>
<name>A0A2T0LSF0_9PSEU</name>
<sequence>MSTDVMWSSLAWPGSEHVRCTHDGRWHADGAAVHALPGGPARVGYRVVADADGRTRQVSIEVTGRGAPARLVLSGDGHGGWTDAAGGHLPALDGCLDIDISCTPLTNTLPIRRLGLAVGESADLLVAYVLVPGLELSAQRQRYTRLPGTGSAPAYRYESGDFRADLAVDGEDLVVDYPGLWRRVPV</sequence>
<evidence type="ECO:0000313" key="2">
    <source>
        <dbReference type="Proteomes" id="UP000238362"/>
    </source>
</evidence>
<reference evidence="1 2" key="1">
    <citation type="submission" date="2018-03" db="EMBL/GenBank/DDBJ databases">
        <title>Genomic Encyclopedia of Type Strains, Phase III (KMG-III): the genomes of soil and plant-associated and newly described type strains.</title>
        <authorList>
            <person name="Whitman W."/>
        </authorList>
    </citation>
    <scope>NUCLEOTIDE SEQUENCE [LARGE SCALE GENOMIC DNA]</scope>
    <source>
        <strain evidence="1 2">CGMCC 4.7125</strain>
    </source>
</reference>
<keyword evidence="2" id="KW-1185">Reference proteome</keyword>
<evidence type="ECO:0000313" key="1">
    <source>
        <dbReference type="EMBL" id="PRX46600.1"/>
    </source>
</evidence>
<dbReference type="OrthoDB" id="7347529at2"/>
<dbReference type="Proteomes" id="UP000238362">
    <property type="component" value="Unassembled WGS sequence"/>
</dbReference>
<dbReference type="EMBL" id="PVNH01000007">
    <property type="protein sequence ID" value="PRX46600.1"/>
    <property type="molecule type" value="Genomic_DNA"/>
</dbReference>
<accession>A0A2T0LSF0</accession>